<keyword evidence="3" id="KW-1185">Reference proteome</keyword>
<protein>
    <submittedName>
        <fullName evidence="2">Uncharacterized protein</fullName>
    </submittedName>
</protein>
<keyword evidence="1" id="KW-0732">Signal</keyword>
<evidence type="ECO:0000313" key="3">
    <source>
        <dbReference type="Proteomes" id="UP000184471"/>
    </source>
</evidence>
<dbReference type="STRING" id="1070870.SAMN05444351_3071"/>
<evidence type="ECO:0000256" key="1">
    <source>
        <dbReference type="SAM" id="SignalP"/>
    </source>
</evidence>
<dbReference type="RefSeq" id="WP_073421113.1">
    <property type="nucleotide sequence ID" value="NZ_FQVX01000003.1"/>
</dbReference>
<dbReference type="OrthoDB" id="5197824at2"/>
<name>A0A1M5M856_9ACTN</name>
<dbReference type="Proteomes" id="UP000184471">
    <property type="component" value="Unassembled WGS sequence"/>
</dbReference>
<sequence length="109" mass="10486">MSTTSRTRLSAGLLAGAIALVPLAGCSFTSNGFSCSGTSCTVTLNGEGSEVDVLGTTVTLGGVQDGRASITVGGASVSCGAGESVAAGPLQLECTSVTGDAVELRASLN</sequence>
<proteinExistence type="predicted"/>
<evidence type="ECO:0000313" key="2">
    <source>
        <dbReference type="EMBL" id="SHG73440.1"/>
    </source>
</evidence>
<dbReference type="EMBL" id="FQVX01000003">
    <property type="protein sequence ID" value="SHG73440.1"/>
    <property type="molecule type" value="Genomic_DNA"/>
</dbReference>
<dbReference type="AlphaFoldDB" id="A0A1M5M856"/>
<organism evidence="2 3">
    <name type="scientific">Geodermatophilus nigrescens</name>
    <dbReference type="NCBI Taxonomy" id="1070870"/>
    <lineage>
        <taxon>Bacteria</taxon>
        <taxon>Bacillati</taxon>
        <taxon>Actinomycetota</taxon>
        <taxon>Actinomycetes</taxon>
        <taxon>Geodermatophilales</taxon>
        <taxon>Geodermatophilaceae</taxon>
        <taxon>Geodermatophilus</taxon>
    </lineage>
</organism>
<gene>
    <name evidence="2" type="ORF">SAMN05444351_3071</name>
</gene>
<reference evidence="2 3" key="1">
    <citation type="submission" date="2016-11" db="EMBL/GenBank/DDBJ databases">
        <authorList>
            <person name="Jaros S."/>
            <person name="Januszkiewicz K."/>
            <person name="Wedrychowicz H."/>
        </authorList>
    </citation>
    <scope>NUCLEOTIDE SEQUENCE [LARGE SCALE GENOMIC DNA]</scope>
    <source>
        <strain evidence="2 3">DSM 45408</strain>
    </source>
</reference>
<feature type="chain" id="PRO_5039628433" evidence="1">
    <location>
        <begin position="25"/>
        <end position="109"/>
    </location>
</feature>
<feature type="signal peptide" evidence="1">
    <location>
        <begin position="1"/>
        <end position="24"/>
    </location>
</feature>
<accession>A0A1M5M856</accession>